<keyword evidence="5" id="KW-1185">Reference proteome</keyword>
<evidence type="ECO:0000259" key="3">
    <source>
        <dbReference type="PROSITE" id="PS51186"/>
    </source>
</evidence>
<evidence type="ECO:0000313" key="4">
    <source>
        <dbReference type="EMBL" id="GJD53207.1"/>
    </source>
</evidence>
<evidence type="ECO:0000256" key="1">
    <source>
        <dbReference type="ARBA" id="ARBA00022679"/>
    </source>
</evidence>
<dbReference type="SUPFAM" id="SSF55729">
    <property type="entry name" value="Acyl-CoA N-acyltransferases (Nat)"/>
    <property type="match status" value="1"/>
</dbReference>
<evidence type="ECO:0000313" key="5">
    <source>
        <dbReference type="Proteomes" id="UP001055167"/>
    </source>
</evidence>
<dbReference type="EMBL" id="BPQH01000026">
    <property type="protein sequence ID" value="GJD53207.1"/>
    <property type="molecule type" value="Genomic_DNA"/>
</dbReference>
<keyword evidence="1" id="KW-0808">Transferase</keyword>
<comment type="caution">
    <text evidence="4">The sequence shown here is derived from an EMBL/GenBank/DDBJ whole genome shotgun (WGS) entry which is preliminary data.</text>
</comment>
<dbReference type="InterPro" id="IPR000182">
    <property type="entry name" value="GNAT_dom"/>
</dbReference>
<dbReference type="InterPro" id="IPR016181">
    <property type="entry name" value="Acyl_CoA_acyltransferase"/>
</dbReference>
<dbReference type="CDD" id="cd04301">
    <property type="entry name" value="NAT_SF"/>
    <property type="match status" value="1"/>
</dbReference>
<name>A0ABQ4R705_9HYPH</name>
<accession>A0ABQ4R705</accession>
<dbReference type="Gene3D" id="3.40.630.30">
    <property type="match status" value="1"/>
</dbReference>
<dbReference type="Proteomes" id="UP001055167">
    <property type="component" value="Unassembled WGS sequence"/>
</dbReference>
<dbReference type="InterPro" id="IPR050832">
    <property type="entry name" value="Bact_Acetyltransf"/>
</dbReference>
<sequence>MPATTDPVIREIRDGDIPAAIALWHAAGVARPWNDPETDIAFARRGPHGTVLVAETGGRIAATAMAGEDGHRGWVYYVAVAPEHQGGGLGRAVMAAAEAWLARRGVWKVQLLVRADNRPATRFYERLGYRDTGAVCLQKVIAPEA</sequence>
<dbReference type="PANTHER" id="PTHR43877">
    <property type="entry name" value="AMINOALKYLPHOSPHONATE N-ACETYLTRANSFERASE-RELATED-RELATED"/>
    <property type="match status" value="1"/>
</dbReference>
<organism evidence="4 5">
    <name type="scientific">Methylobacterium crusticola</name>
    <dbReference type="NCBI Taxonomy" id="1697972"/>
    <lineage>
        <taxon>Bacteria</taxon>
        <taxon>Pseudomonadati</taxon>
        <taxon>Pseudomonadota</taxon>
        <taxon>Alphaproteobacteria</taxon>
        <taxon>Hyphomicrobiales</taxon>
        <taxon>Methylobacteriaceae</taxon>
        <taxon>Methylobacterium</taxon>
    </lineage>
</organism>
<dbReference type="PANTHER" id="PTHR43877:SF2">
    <property type="entry name" value="AMINOALKYLPHOSPHONATE N-ACETYLTRANSFERASE-RELATED"/>
    <property type="match status" value="1"/>
</dbReference>
<dbReference type="PROSITE" id="PS51186">
    <property type="entry name" value="GNAT"/>
    <property type="match status" value="1"/>
</dbReference>
<dbReference type="Pfam" id="PF00583">
    <property type="entry name" value="Acetyltransf_1"/>
    <property type="match status" value="1"/>
</dbReference>
<proteinExistence type="predicted"/>
<gene>
    <name evidence="4" type="primary">ypeA</name>
    <name evidence="4" type="ORF">OPKNFCMD_5978</name>
</gene>
<dbReference type="RefSeq" id="WP_128564444.1">
    <property type="nucleotide sequence ID" value="NZ_BPQH01000026.1"/>
</dbReference>
<keyword evidence="2" id="KW-0012">Acyltransferase</keyword>
<dbReference type="NCBIfam" id="NF002959">
    <property type="entry name" value="PRK03624.1"/>
    <property type="match status" value="1"/>
</dbReference>
<protein>
    <submittedName>
        <fullName evidence="4">Acetyltransferase YpeA</fullName>
    </submittedName>
</protein>
<feature type="domain" description="N-acetyltransferase" evidence="3">
    <location>
        <begin position="7"/>
        <end position="145"/>
    </location>
</feature>
<reference evidence="4" key="1">
    <citation type="journal article" date="2021" name="Front. Microbiol.">
        <title>Comprehensive Comparative Genomics and Phenotyping of Methylobacterium Species.</title>
        <authorList>
            <person name="Alessa O."/>
            <person name="Ogura Y."/>
            <person name="Fujitani Y."/>
            <person name="Takami H."/>
            <person name="Hayashi T."/>
            <person name="Sahin N."/>
            <person name="Tani A."/>
        </authorList>
    </citation>
    <scope>NUCLEOTIDE SEQUENCE</scope>
    <source>
        <strain evidence="4">KCTC 52305</strain>
    </source>
</reference>
<reference evidence="4" key="2">
    <citation type="submission" date="2021-08" db="EMBL/GenBank/DDBJ databases">
        <authorList>
            <person name="Tani A."/>
            <person name="Ola A."/>
            <person name="Ogura Y."/>
            <person name="Katsura K."/>
            <person name="Hayashi T."/>
        </authorList>
    </citation>
    <scope>NUCLEOTIDE SEQUENCE</scope>
    <source>
        <strain evidence="4">KCTC 52305</strain>
    </source>
</reference>
<evidence type="ECO:0000256" key="2">
    <source>
        <dbReference type="ARBA" id="ARBA00023315"/>
    </source>
</evidence>